<dbReference type="Pfam" id="PF01590">
    <property type="entry name" value="GAF"/>
    <property type="match status" value="1"/>
</dbReference>
<dbReference type="PROSITE" id="PS50887">
    <property type="entry name" value="GGDEF"/>
    <property type="match status" value="1"/>
</dbReference>
<dbReference type="FunFam" id="3.30.70.270:FF:000001">
    <property type="entry name" value="Diguanylate cyclase domain protein"/>
    <property type="match status" value="1"/>
</dbReference>
<feature type="transmembrane region" description="Helical" evidence="4">
    <location>
        <begin position="237"/>
        <end position="260"/>
    </location>
</feature>
<evidence type="ECO:0000256" key="3">
    <source>
        <dbReference type="SAM" id="MobiDB-lite"/>
    </source>
</evidence>
<feature type="domain" description="GGDEF" evidence="6">
    <location>
        <begin position="535"/>
        <end position="674"/>
    </location>
</feature>
<gene>
    <name evidence="7" type="ORF">Athai_04250</name>
</gene>
<dbReference type="PANTHER" id="PTHR45138">
    <property type="entry name" value="REGULATORY COMPONENTS OF SENSORY TRANSDUCTION SYSTEM"/>
    <property type="match status" value="1"/>
</dbReference>
<dbReference type="GO" id="GO:0043709">
    <property type="term" value="P:cell adhesion involved in single-species biofilm formation"/>
    <property type="evidence" value="ECO:0007669"/>
    <property type="project" value="TreeGrafter"/>
</dbReference>
<keyword evidence="2 4" id="KW-1133">Transmembrane helix</keyword>
<dbReference type="GO" id="GO:1902201">
    <property type="term" value="P:negative regulation of bacterial-type flagellum-dependent cell motility"/>
    <property type="evidence" value="ECO:0007669"/>
    <property type="project" value="TreeGrafter"/>
</dbReference>
<dbReference type="InterPro" id="IPR003660">
    <property type="entry name" value="HAMP_dom"/>
</dbReference>
<keyword evidence="1 4" id="KW-0812">Transmembrane</keyword>
<dbReference type="InterPro" id="IPR029016">
    <property type="entry name" value="GAF-like_dom_sf"/>
</dbReference>
<dbReference type="CDD" id="cd06225">
    <property type="entry name" value="HAMP"/>
    <property type="match status" value="1"/>
</dbReference>
<dbReference type="InterPro" id="IPR029787">
    <property type="entry name" value="Nucleotide_cyclase"/>
</dbReference>
<feature type="compositionally biased region" description="Basic and acidic residues" evidence="3">
    <location>
        <begin position="691"/>
        <end position="703"/>
    </location>
</feature>
<dbReference type="NCBIfam" id="TIGR00254">
    <property type="entry name" value="GGDEF"/>
    <property type="match status" value="1"/>
</dbReference>
<dbReference type="SMART" id="SM00304">
    <property type="entry name" value="HAMP"/>
    <property type="match status" value="1"/>
</dbReference>
<dbReference type="GO" id="GO:0052621">
    <property type="term" value="F:diguanylate cyclase activity"/>
    <property type="evidence" value="ECO:0007669"/>
    <property type="project" value="TreeGrafter"/>
</dbReference>
<evidence type="ECO:0000256" key="1">
    <source>
        <dbReference type="ARBA" id="ARBA00022692"/>
    </source>
</evidence>
<dbReference type="Gene3D" id="6.10.340.10">
    <property type="match status" value="1"/>
</dbReference>
<dbReference type="AlphaFoldDB" id="A0A7R7DJL6"/>
<dbReference type="SUPFAM" id="SSF158472">
    <property type="entry name" value="HAMP domain-like"/>
    <property type="match status" value="1"/>
</dbReference>
<proteinExistence type="predicted"/>
<dbReference type="GO" id="GO:0007165">
    <property type="term" value="P:signal transduction"/>
    <property type="evidence" value="ECO:0007669"/>
    <property type="project" value="InterPro"/>
</dbReference>
<evidence type="ECO:0000259" key="5">
    <source>
        <dbReference type="PROSITE" id="PS50885"/>
    </source>
</evidence>
<dbReference type="CDD" id="cd01949">
    <property type="entry name" value="GGDEF"/>
    <property type="match status" value="1"/>
</dbReference>
<dbReference type="GO" id="GO:0005886">
    <property type="term" value="C:plasma membrane"/>
    <property type="evidence" value="ECO:0007669"/>
    <property type="project" value="TreeGrafter"/>
</dbReference>
<dbReference type="RefSeq" id="WP_203959900.1">
    <property type="nucleotide sequence ID" value="NZ_AP023355.1"/>
</dbReference>
<feature type="domain" description="HAMP" evidence="5">
    <location>
        <begin position="261"/>
        <end position="313"/>
    </location>
</feature>
<name>A0A7R7DJL6_9ACTN</name>
<feature type="compositionally biased region" description="Basic residues" evidence="3">
    <location>
        <begin position="784"/>
        <end position="795"/>
    </location>
</feature>
<evidence type="ECO:0000256" key="2">
    <source>
        <dbReference type="ARBA" id="ARBA00022989"/>
    </source>
</evidence>
<dbReference type="Proteomes" id="UP000611640">
    <property type="component" value="Chromosome"/>
</dbReference>
<keyword evidence="8" id="KW-1185">Reference proteome</keyword>
<dbReference type="PANTHER" id="PTHR45138:SF9">
    <property type="entry name" value="DIGUANYLATE CYCLASE DGCM-RELATED"/>
    <property type="match status" value="1"/>
</dbReference>
<dbReference type="KEGG" id="atl:Athai_04250"/>
<feature type="compositionally biased region" description="Low complexity" evidence="3">
    <location>
        <begin position="731"/>
        <end position="768"/>
    </location>
</feature>
<reference evidence="7 8" key="1">
    <citation type="submission" date="2020-08" db="EMBL/GenBank/DDBJ databases">
        <title>Whole genome shotgun sequence of Actinocatenispora thailandica NBRC 105041.</title>
        <authorList>
            <person name="Komaki H."/>
            <person name="Tamura T."/>
        </authorList>
    </citation>
    <scope>NUCLEOTIDE SEQUENCE [LARGE SCALE GENOMIC DNA]</scope>
    <source>
        <strain evidence="7 8">NBRC 105041</strain>
    </source>
</reference>
<evidence type="ECO:0000259" key="6">
    <source>
        <dbReference type="PROSITE" id="PS50887"/>
    </source>
</evidence>
<dbReference type="InterPro" id="IPR000160">
    <property type="entry name" value="GGDEF_dom"/>
</dbReference>
<organism evidence="7 8">
    <name type="scientific">Actinocatenispora thailandica</name>
    <dbReference type="NCBI Taxonomy" id="227318"/>
    <lineage>
        <taxon>Bacteria</taxon>
        <taxon>Bacillati</taxon>
        <taxon>Actinomycetota</taxon>
        <taxon>Actinomycetes</taxon>
        <taxon>Micromonosporales</taxon>
        <taxon>Micromonosporaceae</taxon>
        <taxon>Actinocatenispora</taxon>
    </lineage>
</organism>
<dbReference type="EMBL" id="AP023355">
    <property type="protein sequence ID" value="BCJ32922.1"/>
    <property type="molecule type" value="Genomic_DNA"/>
</dbReference>
<accession>A0A7R7DJL6</accession>
<evidence type="ECO:0008006" key="9">
    <source>
        <dbReference type="Google" id="ProtNLM"/>
    </source>
</evidence>
<dbReference type="InterPro" id="IPR050469">
    <property type="entry name" value="Diguanylate_Cyclase"/>
</dbReference>
<dbReference type="InterPro" id="IPR003018">
    <property type="entry name" value="GAF"/>
</dbReference>
<evidence type="ECO:0000313" key="8">
    <source>
        <dbReference type="Proteomes" id="UP000611640"/>
    </source>
</evidence>
<dbReference type="Pfam" id="PF00990">
    <property type="entry name" value="GGDEF"/>
    <property type="match status" value="1"/>
</dbReference>
<keyword evidence="4" id="KW-0472">Membrane</keyword>
<evidence type="ECO:0000313" key="7">
    <source>
        <dbReference type="EMBL" id="BCJ32922.1"/>
    </source>
</evidence>
<dbReference type="Pfam" id="PF00672">
    <property type="entry name" value="HAMP"/>
    <property type="match status" value="1"/>
</dbReference>
<dbReference type="SUPFAM" id="SSF55781">
    <property type="entry name" value="GAF domain-like"/>
    <property type="match status" value="1"/>
</dbReference>
<dbReference type="SMART" id="SM00267">
    <property type="entry name" value="GGDEF"/>
    <property type="match status" value="1"/>
</dbReference>
<dbReference type="SUPFAM" id="SSF55073">
    <property type="entry name" value="Nucleotide cyclase"/>
    <property type="match status" value="1"/>
</dbReference>
<dbReference type="Gene3D" id="3.30.450.40">
    <property type="match status" value="1"/>
</dbReference>
<dbReference type="SMART" id="SM00065">
    <property type="entry name" value="GAF"/>
    <property type="match status" value="1"/>
</dbReference>
<dbReference type="PROSITE" id="PS50885">
    <property type="entry name" value="HAMP"/>
    <property type="match status" value="1"/>
</dbReference>
<evidence type="ECO:0000256" key="4">
    <source>
        <dbReference type="SAM" id="Phobius"/>
    </source>
</evidence>
<feature type="region of interest" description="Disordered" evidence="3">
    <location>
        <begin position="435"/>
        <end position="455"/>
    </location>
</feature>
<dbReference type="InterPro" id="IPR043128">
    <property type="entry name" value="Rev_trsase/Diguanyl_cyclase"/>
</dbReference>
<protein>
    <recommendedName>
        <fullName evidence="9">Diguanylate cyclase</fullName>
    </recommendedName>
</protein>
<feature type="region of interest" description="Disordered" evidence="3">
    <location>
        <begin position="670"/>
        <end position="795"/>
    </location>
</feature>
<dbReference type="Gene3D" id="3.30.70.270">
    <property type="match status" value="1"/>
</dbReference>
<sequence length="795" mass="82494">MTLRARLTAAFLAVVLGPVLIGAVFVGITVSEVSNRRAVERLQVATTTVRTTVDAACHELRSAAQIAARLYGGGTAADQASAARDGVATRLASAVQITDQHGMVRSTAGQLLGPSADCAGAFPAGGERPHSLTARVRLTDQRGRSIGQVVAAVPVDRAFVAHLGASTGVDVTLLSAGDPLSTETAVRADAIASTARGLHGDQVKPTRDGVFVRLAPARSEQPLRLALSTSRSDSQTLYAVLIGVVVLAGLVAVSAAWWLANSTTRPLAELAGAADRVAGGDLAARVPVRSRDEVGQLASTFNRMTREMQAYVQALTASRDQLRGNLGMLGDTLSNTHDLDGILSVILETAMAATGAQSGVVLLVDGPDGAHPNQLVARCADGFDGRIRSLSSIHVALGEGLLGGVAQGGEPRRGRADGIVLAPTEPRCRTYIAVPFSGSARPNPTGTADSGDGEHGQLRGVLALYDRLGQDDFDDADLGTLRTFAGQAAVAVDNVLLHQETERLSLTDPLTELWNYRYLRVALANEVERATRFERRLSVLAMDLDRFKEVNDTYGHSAGDAVLVAFAQRIRAEIREIDLACRQGGEEFVVLLPETDRAGAVALAERICAAVRDLRVPIAAPDGREPWEIQVTVSVGIAVYPDHGGTGQEVLDAADDALYAAKAAGRDTWRLAAGRTRRRGSQPGSVTPAHDTPDDARAPDRAPRPGGAPVSDDTPDRAPRPGGPAVSDGVAAPDDLPCPDAAGAPADAPPGDAAAPCADTDGATTSTGTGAGDGAADRPGGASHRPRTPRQTRGG</sequence>